<evidence type="ECO:0000313" key="1">
    <source>
        <dbReference type="EMBL" id="MYL82729.1"/>
    </source>
</evidence>
<evidence type="ECO:0000313" key="2">
    <source>
        <dbReference type="Proteomes" id="UP000482487"/>
    </source>
</evidence>
<name>A0A7C9MII9_9BACT</name>
<protein>
    <submittedName>
        <fullName evidence="1">Pilus assembly protein PilZ</fullName>
    </submittedName>
</protein>
<gene>
    <name evidence="1" type="ORF">GTA51_06210</name>
</gene>
<dbReference type="EMBL" id="WVUD01000007">
    <property type="protein sequence ID" value="MYL82729.1"/>
    <property type="molecule type" value="Genomic_DNA"/>
</dbReference>
<dbReference type="AlphaFoldDB" id="A0A7C9MII9"/>
<dbReference type="Proteomes" id="UP000482487">
    <property type="component" value="Unassembled WGS sequence"/>
</dbReference>
<organism evidence="1 2">
    <name type="scientific">Solidesulfovibrio aerotolerans</name>
    <dbReference type="NCBI Taxonomy" id="295255"/>
    <lineage>
        <taxon>Bacteria</taxon>
        <taxon>Pseudomonadati</taxon>
        <taxon>Thermodesulfobacteriota</taxon>
        <taxon>Desulfovibrionia</taxon>
        <taxon>Desulfovibrionales</taxon>
        <taxon>Desulfovibrionaceae</taxon>
        <taxon>Solidesulfovibrio</taxon>
    </lineage>
</organism>
<proteinExistence type="predicted"/>
<accession>A0A7C9MII9</accession>
<sequence>MVLDLLRGKKPSKEAEQERRRNADILDLAMGQRAKVHVQFDEKDTNLTGVTATVMGVNDAAVLLELGGVSGLKDRFLKKNVTCFFRIIERDERHREIFYNFTSEILRIRQQLDGPPQIAVAFPAALNGAQRRKSLRMRPDFQQFSHIGIWKYEASGFDINKPSVGHCHFKNGLAHIDNISAGGLRFVVRRPHLKESALDPKKGDRFILFLTFGDKVPKLREEYWLVAKVNNIQPDPVSGDLALGLEFVANGVRQPESSKVEWSKITDNVIDDLAQRIYLWHVALYRDRGLT</sequence>
<reference evidence="1 2" key="1">
    <citation type="submission" date="2020-01" db="EMBL/GenBank/DDBJ databases">
        <title>Genome sequence of Desulfovibrio aerotolerans DSM 16695(T).</title>
        <authorList>
            <person name="Karnachuk O."/>
            <person name="Avakyan M."/>
            <person name="Mardanov A."/>
            <person name="Kadnikov V."/>
            <person name="Ravin N."/>
        </authorList>
    </citation>
    <scope>NUCLEOTIDE SEQUENCE [LARGE SCALE GENOMIC DNA]</scope>
    <source>
        <strain evidence="1 2">DSM 16695</strain>
    </source>
</reference>
<comment type="caution">
    <text evidence="1">The sequence shown here is derived from an EMBL/GenBank/DDBJ whole genome shotgun (WGS) entry which is preliminary data.</text>
</comment>
<dbReference type="OrthoDB" id="5470185at2"/>
<dbReference type="RefSeq" id="WP_160959575.1">
    <property type="nucleotide sequence ID" value="NZ_WVUD01000007.1"/>
</dbReference>
<keyword evidence="2" id="KW-1185">Reference proteome</keyword>